<reference evidence="5 6" key="1">
    <citation type="journal article" date="2016" name="Sci. Rep.">
        <title>Genomic and phenotypic characterization of the species Acinetobacter venetianus.</title>
        <authorList>
            <person name="Fondi M."/>
            <person name="Maida I."/>
            <person name="Perrin E."/>
            <person name="Orlandini V."/>
            <person name="La Torre L."/>
            <person name="Bosi E."/>
            <person name="Negroni A."/>
            <person name="Zanaroli G."/>
            <person name="Fava F."/>
            <person name="Decorosi F."/>
            <person name="Giovannetti L."/>
            <person name="Viti C."/>
            <person name="Vaneechoutte M."/>
            <person name="Dijkshoorn L."/>
            <person name="Fani R."/>
        </authorList>
    </citation>
    <scope>NUCLEOTIDE SEQUENCE [LARGE SCALE GENOMIC DNA]</scope>
    <source>
        <strain evidence="5 6">LUH13518</strain>
    </source>
</reference>
<dbReference type="PROSITE" id="PS51857">
    <property type="entry name" value="CSD_2"/>
    <property type="match status" value="1"/>
</dbReference>
<comment type="subcellular location">
    <subcellularLocation>
        <location evidence="1">Cytoplasm</location>
    </subcellularLocation>
</comment>
<comment type="caution">
    <text evidence="5">The sequence shown here is derived from an EMBL/GenBank/DDBJ whole genome shotgun (WGS) entry which is preliminary data.</text>
</comment>
<dbReference type="SMART" id="SM00357">
    <property type="entry name" value="CSP"/>
    <property type="match status" value="1"/>
</dbReference>
<dbReference type="PROSITE" id="PS00352">
    <property type="entry name" value="CSD_1"/>
    <property type="match status" value="1"/>
</dbReference>
<evidence type="ECO:0000256" key="1">
    <source>
        <dbReference type="RuleBase" id="RU000408"/>
    </source>
</evidence>
<dbReference type="SUPFAM" id="SSF50249">
    <property type="entry name" value="Nucleic acid-binding proteins"/>
    <property type="match status" value="1"/>
</dbReference>
<dbReference type="GO" id="GO:0003676">
    <property type="term" value="F:nucleic acid binding"/>
    <property type="evidence" value="ECO:0007669"/>
    <property type="project" value="InterPro"/>
</dbReference>
<accession>A0A150HW42</accession>
<feature type="region of interest" description="Disordered" evidence="2">
    <location>
        <begin position="215"/>
        <end position="234"/>
    </location>
</feature>
<proteinExistence type="predicted"/>
<protein>
    <submittedName>
        <fullName evidence="5">Cold shock protein CspB</fullName>
    </submittedName>
</protein>
<dbReference type="RefSeq" id="WP_061524574.1">
    <property type="nucleotide sequence ID" value="NZ_JRHX01000042.1"/>
</dbReference>
<evidence type="ECO:0000259" key="4">
    <source>
        <dbReference type="PROSITE" id="PS51857"/>
    </source>
</evidence>
<dbReference type="CDD" id="cd04458">
    <property type="entry name" value="CSP_CDS"/>
    <property type="match status" value="1"/>
</dbReference>
<dbReference type="InterPro" id="IPR019844">
    <property type="entry name" value="CSD_CS"/>
</dbReference>
<sequence length="234" mass="26388">MFLEGKIKKYNTERGFGFIDVDGDHADVFFHIKDFPKTAGEPQIGEKLKFLIVEDNGKFKATNIVRLDLKTVSTNYPNHSDNGVSDPKLILKPTQSSKKGLTFTIVGLIIIAILAGLVFQKYQTFQQAKALKTAQLIEEQKRIVEQQREAVGELPEVKLSEKTEHALKAPSTPPVQTYNASPVTATQKFSCDGRQHCSQMRSLEEARWFVRNCPNTKMDGDNDGEPCENDSRWR</sequence>
<keyword evidence="3" id="KW-0812">Transmembrane</keyword>
<dbReference type="Pfam" id="PF05901">
    <property type="entry name" value="Excalibur"/>
    <property type="match status" value="1"/>
</dbReference>
<dbReference type="InterPro" id="IPR002059">
    <property type="entry name" value="CSP_DNA-bd"/>
</dbReference>
<dbReference type="Proteomes" id="UP000075544">
    <property type="component" value="Unassembled WGS sequence"/>
</dbReference>
<name>A0A150HW42_9GAMM</name>
<dbReference type="AlphaFoldDB" id="A0A150HW42"/>
<dbReference type="InterPro" id="IPR012340">
    <property type="entry name" value="NA-bd_OB-fold"/>
</dbReference>
<dbReference type="SMART" id="SM00894">
    <property type="entry name" value="Excalibur"/>
    <property type="match status" value="1"/>
</dbReference>
<feature type="transmembrane region" description="Helical" evidence="3">
    <location>
        <begin position="100"/>
        <end position="119"/>
    </location>
</feature>
<dbReference type="InterPro" id="IPR011129">
    <property type="entry name" value="CSD"/>
</dbReference>
<dbReference type="PATRIC" id="fig|52133.19.peg.1550"/>
<evidence type="ECO:0000256" key="3">
    <source>
        <dbReference type="SAM" id="Phobius"/>
    </source>
</evidence>
<organism evidence="5 6">
    <name type="scientific">Acinetobacter venetianus</name>
    <dbReference type="NCBI Taxonomy" id="52133"/>
    <lineage>
        <taxon>Bacteria</taxon>
        <taxon>Pseudomonadati</taxon>
        <taxon>Pseudomonadota</taxon>
        <taxon>Gammaproteobacteria</taxon>
        <taxon>Moraxellales</taxon>
        <taxon>Moraxellaceae</taxon>
        <taxon>Acinetobacter</taxon>
    </lineage>
</organism>
<evidence type="ECO:0000313" key="5">
    <source>
        <dbReference type="EMBL" id="KXZ71078.1"/>
    </source>
</evidence>
<dbReference type="Gene3D" id="2.40.50.140">
    <property type="entry name" value="Nucleic acid-binding proteins"/>
    <property type="match status" value="1"/>
</dbReference>
<evidence type="ECO:0000313" key="6">
    <source>
        <dbReference type="Proteomes" id="UP000075544"/>
    </source>
</evidence>
<feature type="domain" description="CSD" evidence="4">
    <location>
        <begin position="2"/>
        <end position="66"/>
    </location>
</feature>
<keyword evidence="3" id="KW-0472">Membrane</keyword>
<evidence type="ECO:0000256" key="2">
    <source>
        <dbReference type="SAM" id="MobiDB-lite"/>
    </source>
</evidence>
<dbReference type="GO" id="GO:0005829">
    <property type="term" value="C:cytosol"/>
    <property type="evidence" value="ECO:0007669"/>
    <property type="project" value="UniProtKB-ARBA"/>
</dbReference>
<keyword evidence="3" id="KW-1133">Transmembrane helix</keyword>
<gene>
    <name evidence="5" type="primary">cspB</name>
    <name evidence="5" type="ORF">AVENLUH13518_01527</name>
</gene>
<dbReference type="InterPro" id="IPR008613">
    <property type="entry name" value="Excalibur_Ca-bd_domain"/>
</dbReference>
<dbReference type="Pfam" id="PF00313">
    <property type="entry name" value="CSD"/>
    <property type="match status" value="1"/>
</dbReference>
<dbReference type="EMBL" id="JRHX01000042">
    <property type="protein sequence ID" value="KXZ71078.1"/>
    <property type="molecule type" value="Genomic_DNA"/>
</dbReference>